<name>A0A640KIB7_LEITA</name>
<evidence type="ECO:0000313" key="2">
    <source>
        <dbReference type="Proteomes" id="UP000419144"/>
    </source>
</evidence>
<dbReference type="VEuPathDB" id="TriTrypDB:LtaPh_1504351"/>
<protein>
    <submittedName>
        <fullName evidence="1">Uncharacterized protein</fullName>
    </submittedName>
</protein>
<organism evidence="1 2">
    <name type="scientific">Leishmania tarentolae</name>
    <name type="common">Sauroleishmania tarentolae</name>
    <dbReference type="NCBI Taxonomy" id="5689"/>
    <lineage>
        <taxon>Eukaryota</taxon>
        <taxon>Discoba</taxon>
        <taxon>Euglenozoa</taxon>
        <taxon>Kinetoplastea</taxon>
        <taxon>Metakinetoplastina</taxon>
        <taxon>Trypanosomatida</taxon>
        <taxon>Trypanosomatidae</taxon>
        <taxon>Leishmaniinae</taxon>
        <taxon>Leishmania</taxon>
        <taxon>lizard Leishmania</taxon>
    </lineage>
</organism>
<dbReference type="Proteomes" id="UP000419144">
    <property type="component" value="Unassembled WGS sequence"/>
</dbReference>
<accession>A0A640KIB7</accession>
<sequence length="331" mass="34475">MTVARALGEERVRGCSCFGHGHCLDDFYTLRHHTHAYALLLLGDEPEVRCAEQQNRSGALPSSALPSESRETSVEVHTITCFVVCTCSCAAVHPDGYAHSVGAAMRAREAAAEATFPADLALGIEERGTPATSVLSTGTPAAVSAVVVVAAVVLTVAAMEAGVPAEAPVVEPAAELTTATVGQGGSCFVSRLHRSEISSHPFALRLLFFVQVVATVPAVVACWCSCCGTTAEANPRSRWVSGIALDDRRNIGYGVPAETAAMLLVYAVLSGIMELQLTFAAPAPPRPAPPPRRSAFLSPLAPPPPCSLTASVVSGLSMSLMRMVPVPAWCS</sequence>
<proteinExistence type="predicted"/>
<evidence type="ECO:0000313" key="1">
    <source>
        <dbReference type="EMBL" id="GET87229.1"/>
    </source>
</evidence>
<dbReference type="AlphaFoldDB" id="A0A640KIB7"/>
<keyword evidence="2" id="KW-1185">Reference proteome</keyword>
<comment type="caution">
    <text evidence="1">The sequence shown here is derived from an EMBL/GenBank/DDBJ whole genome shotgun (WGS) entry which is preliminary data.</text>
</comment>
<reference evidence="1" key="1">
    <citation type="submission" date="2019-11" db="EMBL/GenBank/DDBJ databases">
        <title>Leishmania tarentolae CDS.</title>
        <authorList>
            <person name="Goto Y."/>
            <person name="Yamagishi J."/>
        </authorList>
    </citation>
    <scope>NUCLEOTIDE SEQUENCE [LARGE SCALE GENOMIC DNA]</scope>
    <source>
        <strain evidence="1">Parrot Tar II</strain>
    </source>
</reference>
<dbReference type="EMBL" id="BLBS01000019">
    <property type="protein sequence ID" value="GET87229.1"/>
    <property type="molecule type" value="Genomic_DNA"/>
</dbReference>
<gene>
    <name evidence="1" type="ORF">LtaPh_1504351</name>
</gene>